<dbReference type="RefSeq" id="WP_255227745.1">
    <property type="nucleotide sequence ID" value="NZ_JAJEKE010000010.1"/>
</dbReference>
<dbReference type="PANTHER" id="PTHR11365">
    <property type="entry name" value="5-OXOPROLINASE RELATED"/>
    <property type="match status" value="1"/>
</dbReference>
<dbReference type="PANTHER" id="PTHR11365:SF23">
    <property type="entry name" value="HYPOTHETICAL 5-OXOPROLINASE (EUROFUNG)-RELATED"/>
    <property type="match status" value="1"/>
</dbReference>
<evidence type="ECO:0000313" key="4">
    <source>
        <dbReference type="EMBL" id="MCQ1530226.1"/>
    </source>
</evidence>
<accession>A0ABT1NIV6</accession>
<keyword evidence="5" id="KW-1185">Reference proteome</keyword>
<gene>
    <name evidence="4" type="ORF">LJD61_11785</name>
</gene>
<dbReference type="InterPro" id="IPR043129">
    <property type="entry name" value="ATPase_NBD"/>
</dbReference>
<dbReference type="Pfam" id="PF05378">
    <property type="entry name" value="Hydant_A_N"/>
    <property type="match status" value="1"/>
</dbReference>
<dbReference type="SUPFAM" id="SSF53067">
    <property type="entry name" value="Actin-like ATPase domain"/>
    <property type="match status" value="1"/>
</dbReference>
<dbReference type="InterPro" id="IPR049517">
    <property type="entry name" value="ACX-like_C"/>
</dbReference>
<evidence type="ECO:0000259" key="1">
    <source>
        <dbReference type="Pfam" id="PF01968"/>
    </source>
</evidence>
<dbReference type="EMBL" id="JAJEKE010000010">
    <property type="protein sequence ID" value="MCQ1530226.1"/>
    <property type="molecule type" value="Genomic_DNA"/>
</dbReference>
<feature type="domain" description="Hydantoinase A/oxoprolinase" evidence="1">
    <location>
        <begin position="203"/>
        <end position="490"/>
    </location>
</feature>
<dbReference type="InterPro" id="IPR008040">
    <property type="entry name" value="Hydant_A_N"/>
</dbReference>
<feature type="domain" description="Acetophenone carboxylase-like C-terminal" evidence="3">
    <location>
        <begin position="502"/>
        <end position="676"/>
    </location>
</feature>
<sequence>MIYKIGVDVGGTFTDVCMFNQITGDIKTHKLPSTPWDPSEAIGDGISQIMSMNNVLPDEMAYLAHGTTVATNATLERKGCKTGIITSKGFRDLIELARQTRASLYDVQVDKPRPIIFRRFRKEIDERIMYDGSVLKAIDRKEVEKVVDELKDEGVESYAVCLMHAYKNPAHEKIVEEIIKERHPEAYVSISSDVLPEYREYERMTTTSLNSYIGPIVGKYANLFKQRVREMGMSVTPYINQSNGGLMSIETTFEKPIRTALSGPAAGVSGAAYITKIAGIKDIITFDMGGTSTDVCLIQNNSPKLTTSKAIAEFPVRVPMTDVTAVGAGGGSIAWIDNGGMLKVGPESAGASPGPVSYGKGGTLPTVTDANVVLHRLNPKHILGGRMKIDEEAACKAIEENIAKPMGISTIEAARGIITIVNSNMARAIRVVSVERGYDPREFTLVAFGGAGALHAAKVGKDLGIKKVMVPSNPGILCAVGLLVSDIRSDYVKTNIADFNKENINLMNECFQSLVDEGNAWLDAEKISESQRVIIKHADMRYFGQNFELSINVDYDKIDENNIEEIKSLFHKEHKREYGYCREGARIQIVNFRTIALGKVSTVKFEEKPDGGEDASGAVIEERDVYFEEANGYVPTKIYNRDALKANNTFMGPAVIEQMDATIVIPPGHRVTIDKCHNVMISYEKDI</sequence>
<proteinExistence type="predicted"/>
<evidence type="ECO:0000259" key="2">
    <source>
        <dbReference type="Pfam" id="PF05378"/>
    </source>
</evidence>
<name>A0ABT1NIV6_9FIRM</name>
<evidence type="ECO:0000259" key="3">
    <source>
        <dbReference type="Pfam" id="PF19278"/>
    </source>
</evidence>
<dbReference type="Pfam" id="PF19278">
    <property type="entry name" value="Hydant_A_C"/>
    <property type="match status" value="1"/>
</dbReference>
<dbReference type="Pfam" id="PF01968">
    <property type="entry name" value="Hydantoinase_A"/>
    <property type="match status" value="1"/>
</dbReference>
<protein>
    <submittedName>
        <fullName evidence="4">Hydantoinase/oxoprolinase family protein</fullName>
    </submittedName>
</protein>
<reference evidence="4 5" key="1">
    <citation type="submission" date="2021-10" db="EMBL/GenBank/DDBJ databases">
        <title>Lutispora strain m25 sp. nov., a thermophilic, non-spore-forming bacterium isolated from a lab-scale methanogenic bioreactor digesting anaerobic sludge.</title>
        <authorList>
            <person name="El Houari A."/>
            <person name="Mcdonald J."/>
        </authorList>
    </citation>
    <scope>NUCLEOTIDE SEQUENCE [LARGE SCALE GENOMIC DNA]</scope>
    <source>
        <strain evidence="5">m25</strain>
    </source>
</reference>
<dbReference type="InterPro" id="IPR045079">
    <property type="entry name" value="Oxoprolinase-like"/>
</dbReference>
<comment type="caution">
    <text evidence="4">The sequence shown here is derived from an EMBL/GenBank/DDBJ whole genome shotgun (WGS) entry which is preliminary data.</text>
</comment>
<feature type="domain" description="Hydantoinase/oxoprolinase N-terminal" evidence="2">
    <location>
        <begin position="4"/>
        <end position="181"/>
    </location>
</feature>
<organism evidence="4 5">
    <name type="scientific">Lutispora saccharofermentans</name>
    <dbReference type="NCBI Taxonomy" id="3024236"/>
    <lineage>
        <taxon>Bacteria</taxon>
        <taxon>Bacillati</taxon>
        <taxon>Bacillota</taxon>
        <taxon>Clostridia</taxon>
        <taxon>Lutisporales</taxon>
        <taxon>Lutisporaceae</taxon>
        <taxon>Lutispora</taxon>
    </lineage>
</organism>
<dbReference type="InterPro" id="IPR002821">
    <property type="entry name" value="Hydantoinase_A"/>
</dbReference>
<evidence type="ECO:0000313" key="5">
    <source>
        <dbReference type="Proteomes" id="UP001651880"/>
    </source>
</evidence>
<dbReference type="Proteomes" id="UP001651880">
    <property type="component" value="Unassembled WGS sequence"/>
</dbReference>